<evidence type="ECO:0000256" key="7">
    <source>
        <dbReference type="ARBA" id="ARBA00023170"/>
    </source>
</evidence>
<evidence type="ECO:0000313" key="12">
    <source>
        <dbReference type="Proteomes" id="UP001152795"/>
    </source>
</evidence>
<reference evidence="11" key="1">
    <citation type="submission" date="2020-04" db="EMBL/GenBank/DDBJ databases">
        <authorList>
            <person name="Alioto T."/>
            <person name="Alioto T."/>
            <person name="Gomez Garrido J."/>
        </authorList>
    </citation>
    <scope>NUCLEOTIDE SEQUENCE</scope>
    <source>
        <strain evidence="11">A484AB</strain>
    </source>
</reference>
<keyword evidence="7 11" id="KW-0675">Receptor</keyword>
<dbReference type="InterPro" id="IPR019594">
    <property type="entry name" value="Glu/Gly-bd"/>
</dbReference>
<dbReference type="Proteomes" id="UP001152795">
    <property type="component" value="Unassembled WGS sequence"/>
</dbReference>
<keyword evidence="8" id="KW-0325">Glycoprotein</keyword>
<evidence type="ECO:0000256" key="6">
    <source>
        <dbReference type="ARBA" id="ARBA00023136"/>
    </source>
</evidence>
<keyword evidence="12" id="KW-1185">Reference proteome</keyword>
<dbReference type="SMART" id="SM00079">
    <property type="entry name" value="PBPe"/>
    <property type="match status" value="1"/>
</dbReference>
<keyword evidence="4" id="KW-1133">Transmembrane helix</keyword>
<keyword evidence="6" id="KW-0472">Membrane</keyword>
<evidence type="ECO:0000256" key="10">
    <source>
        <dbReference type="ARBA" id="ARBA00023303"/>
    </source>
</evidence>
<keyword evidence="3" id="KW-0812">Transmembrane</keyword>
<gene>
    <name evidence="11" type="ORF">PACLA_8A038674</name>
</gene>
<dbReference type="Gene3D" id="3.40.190.10">
    <property type="entry name" value="Periplasmic binding protein-like II"/>
    <property type="match status" value="2"/>
</dbReference>
<evidence type="ECO:0000313" key="11">
    <source>
        <dbReference type="EMBL" id="CAB4000351.1"/>
    </source>
</evidence>
<dbReference type="PANTHER" id="PTHR18966">
    <property type="entry name" value="IONOTROPIC GLUTAMATE RECEPTOR"/>
    <property type="match status" value="1"/>
</dbReference>
<evidence type="ECO:0000256" key="4">
    <source>
        <dbReference type="ARBA" id="ARBA00022989"/>
    </source>
</evidence>
<keyword evidence="5" id="KW-0406">Ion transport</keyword>
<keyword evidence="9" id="KW-1071">Ligand-gated ion channel</keyword>
<dbReference type="GO" id="GO:0015276">
    <property type="term" value="F:ligand-gated monoatomic ion channel activity"/>
    <property type="evidence" value="ECO:0007669"/>
    <property type="project" value="InterPro"/>
</dbReference>
<dbReference type="OrthoDB" id="5958792at2759"/>
<dbReference type="Pfam" id="PF00060">
    <property type="entry name" value="Lig_chan"/>
    <property type="match status" value="1"/>
</dbReference>
<evidence type="ECO:0000256" key="1">
    <source>
        <dbReference type="ARBA" id="ARBA00004141"/>
    </source>
</evidence>
<evidence type="ECO:0000256" key="3">
    <source>
        <dbReference type="ARBA" id="ARBA00022692"/>
    </source>
</evidence>
<dbReference type="EMBL" id="CACRXK020003816">
    <property type="protein sequence ID" value="CAB4000351.1"/>
    <property type="molecule type" value="Genomic_DNA"/>
</dbReference>
<evidence type="ECO:0000256" key="2">
    <source>
        <dbReference type="ARBA" id="ARBA00022448"/>
    </source>
</evidence>
<organism evidence="11 12">
    <name type="scientific">Paramuricea clavata</name>
    <name type="common">Red gorgonian</name>
    <name type="synonym">Violescent sea-whip</name>
    <dbReference type="NCBI Taxonomy" id="317549"/>
    <lineage>
        <taxon>Eukaryota</taxon>
        <taxon>Metazoa</taxon>
        <taxon>Cnidaria</taxon>
        <taxon>Anthozoa</taxon>
        <taxon>Octocorallia</taxon>
        <taxon>Malacalcyonacea</taxon>
        <taxon>Plexauridae</taxon>
        <taxon>Paramuricea</taxon>
    </lineage>
</organism>
<comment type="caution">
    <text evidence="11">The sequence shown here is derived from an EMBL/GenBank/DDBJ whole genome shotgun (WGS) entry which is preliminary data.</text>
</comment>
<evidence type="ECO:0000256" key="5">
    <source>
        <dbReference type="ARBA" id="ARBA00023065"/>
    </source>
</evidence>
<dbReference type="AlphaFoldDB" id="A0A7D9E2X3"/>
<keyword evidence="2" id="KW-0813">Transport</keyword>
<proteinExistence type="predicted"/>
<dbReference type="GO" id="GO:0016020">
    <property type="term" value="C:membrane"/>
    <property type="evidence" value="ECO:0007669"/>
    <property type="project" value="UniProtKB-SubCell"/>
</dbReference>
<evidence type="ECO:0000256" key="9">
    <source>
        <dbReference type="ARBA" id="ARBA00023286"/>
    </source>
</evidence>
<sequence length="846" mass="96737">MSSSRKCHQILFFFVTLFICENTGVSCQIMIAVLFNSAKPQSPSTATSSIAIKKSFEKIPSMLDIDENVNFVYKDLNSTFCDLGTFLEFMDGILAYEVVANGTSAVIKKVHKERQLYLLVSADAYGVEFYQDLSFELQRQKLKLHRTLWVGVESDKENQLENELENVARNMDNNITSGATFVSGFLYTDDFRLKSLINLARRILGEQFDKILWIFPVIHLDFSNMQTFRESSQVLAFRGSNSVHCNHNQMCALRHVLRKTSHVLKSCWGKDRFHRDNLTESDNRSTTAMFEYSVQKVERGRRFSVKNQECQISLHNCFTDVVQLTTDHYIGEITWKRIATWNGETIQPCSSQEGSANVTLNPNIHTVFRVPIVEYFPYIVKHELSRFNTKCPISSLPCYRQHRKTDETTVKKYADKYCCSGWTVDILIYLTAKLSYEFELYFQAEKLFGVYDNMTGQWNGMIQDIISGKGDISVDLSIVPDRCGVLDCSVGYLFDGINVIIKLESSAETDSPDKDSFHALVGNFQIFLNPFHVDLLVVVLMIFNVFLFLIWATDKICLSYRNKRFGRKREKFTLLESTSYVWATAFGRDVGDSKKPLTLSARYLSSWLAFLSLIFVNVYVARLMAEIVKQEPTKPFTSLQDPEILNKKLKLGVVKGTSMEAFFHNTRNPVLKQTFENTIKENLLPSLDEGVKAVKNGTLDGFIADTVSLVTILNEDPNCSLALLGRDVSVNAVGFMFRTDWPWAEEFKLQELAMNENKRNEDWWKMKQSYPLCKKPSHEHPQLTAADMSGVFLVLIFAIAYCCFSLIMENIHSLLVYRFRSSSGDWNVPHNHRTNVTASNLSLVGE</sequence>
<dbReference type="InterPro" id="IPR001320">
    <property type="entry name" value="Iontro_rcpt_C"/>
</dbReference>
<dbReference type="InterPro" id="IPR015683">
    <property type="entry name" value="Ionotropic_Glu_rcpt"/>
</dbReference>
<keyword evidence="10" id="KW-0407">Ion channel</keyword>
<accession>A0A7D9E2X3</accession>
<dbReference type="SUPFAM" id="SSF53850">
    <property type="entry name" value="Periplasmic binding protein-like II"/>
    <property type="match status" value="1"/>
</dbReference>
<comment type="subcellular location">
    <subcellularLocation>
        <location evidence="1">Membrane</location>
        <topology evidence="1">Multi-pass membrane protein</topology>
    </subcellularLocation>
</comment>
<dbReference type="Pfam" id="PF10613">
    <property type="entry name" value="Lig_chan-Glu_bd"/>
    <property type="match status" value="1"/>
</dbReference>
<protein>
    <submittedName>
        <fullName evidence="11">Glutamate receptor ionotropic, NMDA 1-like</fullName>
    </submittedName>
</protein>
<evidence type="ECO:0000256" key="8">
    <source>
        <dbReference type="ARBA" id="ARBA00023180"/>
    </source>
</evidence>
<name>A0A7D9E2X3_PARCT</name>